<accession>A0ABZ1QLF0</accession>
<proteinExistence type="predicted"/>
<feature type="transmembrane region" description="Helical" evidence="2">
    <location>
        <begin position="32"/>
        <end position="56"/>
    </location>
</feature>
<keyword evidence="4" id="KW-1185">Reference proteome</keyword>
<dbReference type="Proteomes" id="UP001432312">
    <property type="component" value="Chromosome"/>
</dbReference>
<keyword evidence="2" id="KW-0812">Transmembrane</keyword>
<dbReference type="RefSeq" id="WP_031148107.1">
    <property type="nucleotide sequence ID" value="NZ_CP108036.1"/>
</dbReference>
<keyword evidence="2" id="KW-1133">Transmembrane helix</keyword>
<sequence length="106" mass="11392">MERGAEERDGAERELNAYERVLAEDRRVMRELLRVSTGGAHAGLAMTILIVTLVASVGGVRWALIAGAAVASWFTAALWTAARGGLGGRAAARRAYFLTFGWGSWL</sequence>
<feature type="coiled-coil region" evidence="1">
    <location>
        <begin position="1"/>
        <end position="28"/>
    </location>
</feature>
<evidence type="ECO:0000256" key="2">
    <source>
        <dbReference type="SAM" id="Phobius"/>
    </source>
</evidence>
<protein>
    <recommendedName>
        <fullName evidence="5">Sensor histidine kinase</fullName>
    </recommendedName>
</protein>
<reference evidence="3" key="1">
    <citation type="submission" date="2022-10" db="EMBL/GenBank/DDBJ databases">
        <title>The complete genomes of actinobacterial strains from the NBC collection.</title>
        <authorList>
            <person name="Joergensen T.S."/>
            <person name="Alvarez Arevalo M."/>
            <person name="Sterndorff E.B."/>
            <person name="Faurdal D."/>
            <person name="Vuksanovic O."/>
            <person name="Mourched A.-S."/>
            <person name="Charusanti P."/>
            <person name="Shaw S."/>
            <person name="Blin K."/>
            <person name="Weber T."/>
        </authorList>
    </citation>
    <scope>NUCLEOTIDE SEQUENCE</scope>
    <source>
        <strain evidence="3">NBC_00303</strain>
    </source>
</reference>
<keyword evidence="1" id="KW-0175">Coiled coil</keyword>
<evidence type="ECO:0008006" key="5">
    <source>
        <dbReference type="Google" id="ProtNLM"/>
    </source>
</evidence>
<evidence type="ECO:0000313" key="3">
    <source>
        <dbReference type="EMBL" id="WUN83519.1"/>
    </source>
</evidence>
<dbReference type="GeneID" id="95501661"/>
<gene>
    <name evidence="3" type="ORF">OHA91_36445</name>
</gene>
<name>A0ABZ1QLF0_9ACTN</name>
<dbReference type="EMBL" id="CP108036">
    <property type="protein sequence ID" value="WUN83519.1"/>
    <property type="molecule type" value="Genomic_DNA"/>
</dbReference>
<keyword evidence="2" id="KW-0472">Membrane</keyword>
<feature type="transmembrane region" description="Helical" evidence="2">
    <location>
        <begin position="62"/>
        <end position="82"/>
    </location>
</feature>
<evidence type="ECO:0000313" key="4">
    <source>
        <dbReference type="Proteomes" id="UP001432312"/>
    </source>
</evidence>
<evidence type="ECO:0000256" key="1">
    <source>
        <dbReference type="SAM" id="Coils"/>
    </source>
</evidence>
<organism evidence="3 4">
    <name type="scientific">Streptomyces erythrochromogenes</name>
    <dbReference type="NCBI Taxonomy" id="285574"/>
    <lineage>
        <taxon>Bacteria</taxon>
        <taxon>Bacillati</taxon>
        <taxon>Actinomycetota</taxon>
        <taxon>Actinomycetes</taxon>
        <taxon>Kitasatosporales</taxon>
        <taxon>Streptomycetaceae</taxon>
        <taxon>Streptomyces</taxon>
    </lineage>
</organism>